<evidence type="ECO:0000313" key="2">
    <source>
        <dbReference type="Proteomes" id="UP001519460"/>
    </source>
</evidence>
<gene>
    <name evidence="1" type="ORF">BaRGS_00028669</name>
</gene>
<dbReference type="Proteomes" id="UP001519460">
    <property type="component" value="Unassembled WGS sequence"/>
</dbReference>
<sequence>MDQQACLSGQAASHDGKSATEAGNYKYTVVLPGRAKLLSTADAPNCRLAWQQAFASQLTLAAPVGSGLAYIRLSPVSLPSAAQNKVCQRMGEVASRSELFRRLL</sequence>
<evidence type="ECO:0000313" key="1">
    <source>
        <dbReference type="EMBL" id="KAK7480109.1"/>
    </source>
</evidence>
<keyword evidence="2" id="KW-1185">Reference proteome</keyword>
<dbReference type="AlphaFoldDB" id="A0ABD0JYP7"/>
<accession>A0ABD0JYP7</accession>
<protein>
    <submittedName>
        <fullName evidence="1">Uncharacterized protein</fullName>
    </submittedName>
</protein>
<comment type="caution">
    <text evidence="1">The sequence shown here is derived from an EMBL/GenBank/DDBJ whole genome shotgun (WGS) entry which is preliminary data.</text>
</comment>
<reference evidence="1 2" key="1">
    <citation type="journal article" date="2023" name="Sci. Data">
        <title>Genome assembly of the Korean intertidal mud-creeper Batillaria attramentaria.</title>
        <authorList>
            <person name="Patra A.K."/>
            <person name="Ho P.T."/>
            <person name="Jun S."/>
            <person name="Lee S.J."/>
            <person name="Kim Y."/>
            <person name="Won Y.J."/>
        </authorList>
    </citation>
    <scope>NUCLEOTIDE SEQUENCE [LARGE SCALE GENOMIC DNA]</scope>
    <source>
        <strain evidence="1">Wonlab-2016</strain>
    </source>
</reference>
<organism evidence="1 2">
    <name type="scientific">Batillaria attramentaria</name>
    <dbReference type="NCBI Taxonomy" id="370345"/>
    <lineage>
        <taxon>Eukaryota</taxon>
        <taxon>Metazoa</taxon>
        <taxon>Spiralia</taxon>
        <taxon>Lophotrochozoa</taxon>
        <taxon>Mollusca</taxon>
        <taxon>Gastropoda</taxon>
        <taxon>Caenogastropoda</taxon>
        <taxon>Sorbeoconcha</taxon>
        <taxon>Cerithioidea</taxon>
        <taxon>Batillariidae</taxon>
        <taxon>Batillaria</taxon>
    </lineage>
</organism>
<dbReference type="EMBL" id="JACVVK020000288">
    <property type="protein sequence ID" value="KAK7480109.1"/>
    <property type="molecule type" value="Genomic_DNA"/>
</dbReference>
<proteinExistence type="predicted"/>
<name>A0ABD0JYP7_9CAEN</name>